<sequence length="98" mass="11426">EFSNVRVLECSPTNREHELGLSVMRQIIDKALFTINIEYELGIDRRETVLLQLFIINMEHELNVDYRKIDIDCYETGLVLLTDGYGQYELSETANDLL</sequence>
<protein>
    <submittedName>
        <fullName evidence="1">33914_t:CDS:1</fullName>
    </submittedName>
</protein>
<feature type="non-terminal residue" evidence="1">
    <location>
        <position position="1"/>
    </location>
</feature>
<evidence type="ECO:0000313" key="2">
    <source>
        <dbReference type="Proteomes" id="UP000789920"/>
    </source>
</evidence>
<gene>
    <name evidence="1" type="ORF">RPERSI_LOCUS5370</name>
</gene>
<reference evidence="1" key="1">
    <citation type="submission" date="2021-06" db="EMBL/GenBank/DDBJ databases">
        <authorList>
            <person name="Kallberg Y."/>
            <person name="Tangrot J."/>
            <person name="Rosling A."/>
        </authorList>
    </citation>
    <scope>NUCLEOTIDE SEQUENCE</scope>
    <source>
        <strain evidence="1">MA461A</strain>
    </source>
</reference>
<dbReference type="EMBL" id="CAJVQC010007995">
    <property type="protein sequence ID" value="CAG8586604.1"/>
    <property type="molecule type" value="Genomic_DNA"/>
</dbReference>
<organism evidence="1 2">
    <name type="scientific">Racocetra persica</name>
    <dbReference type="NCBI Taxonomy" id="160502"/>
    <lineage>
        <taxon>Eukaryota</taxon>
        <taxon>Fungi</taxon>
        <taxon>Fungi incertae sedis</taxon>
        <taxon>Mucoromycota</taxon>
        <taxon>Glomeromycotina</taxon>
        <taxon>Glomeromycetes</taxon>
        <taxon>Diversisporales</taxon>
        <taxon>Gigasporaceae</taxon>
        <taxon>Racocetra</taxon>
    </lineage>
</organism>
<dbReference type="Proteomes" id="UP000789920">
    <property type="component" value="Unassembled WGS sequence"/>
</dbReference>
<name>A0ACA9MHN8_9GLOM</name>
<evidence type="ECO:0000313" key="1">
    <source>
        <dbReference type="EMBL" id="CAG8586604.1"/>
    </source>
</evidence>
<proteinExistence type="predicted"/>
<comment type="caution">
    <text evidence="1">The sequence shown here is derived from an EMBL/GenBank/DDBJ whole genome shotgun (WGS) entry which is preliminary data.</text>
</comment>
<accession>A0ACA9MHN8</accession>
<keyword evidence="2" id="KW-1185">Reference proteome</keyword>